<feature type="domain" description="F-box/LRR-repeat protein 15-like leucin rich repeat" evidence="2">
    <location>
        <begin position="145"/>
        <end position="237"/>
    </location>
</feature>
<dbReference type="SMART" id="SM00367">
    <property type="entry name" value="LRR_CC"/>
    <property type="match status" value="6"/>
</dbReference>
<keyword evidence="4" id="KW-1185">Reference proteome</keyword>
<organism evidence="3 4">
    <name type="scientific">Blattamonas nauphoetae</name>
    <dbReference type="NCBI Taxonomy" id="2049346"/>
    <lineage>
        <taxon>Eukaryota</taxon>
        <taxon>Metamonada</taxon>
        <taxon>Preaxostyla</taxon>
        <taxon>Oxymonadida</taxon>
        <taxon>Blattamonas</taxon>
    </lineage>
</organism>
<feature type="compositionally biased region" description="Low complexity" evidence="1">
    <location>
        <begin position="441"/>
        <end position="455"/>
    </location>
</feature>
<proteinExistence type="predicted"/>
<sequence>MKSLTLKKTKVNDAFIVKHSKYWNSLEKLDLSYTTVSVRALASLKHCTTLKTLSVKGCRLGAESALTFCHLIQKNVSLSEIDLSETLVNESFFKILSQFQPSSDYTPHSITLFTSNCSDIVPSSNDDLSNPIAPNRPVLFFTKALSFADCMDLQESTLTSIFSSYSPMYNTKLTSIDLTQCFSLSDRGIHTISSNCPNLEEICLWGCSSITDSSIACLSKYCHRLSKLDVTGCTGLTDLSCIALSGERGTGSVDTEYLSVSPDTVWKQKRRDGVSWDKIFSNLVERAASGALPATQPQTQRRPTPPRKSSPTETTGLASTMKSQSGRGKDREVTLETRRVVMFGEGGGVIKPSRVALSSPKNPFRPTSAGQSSGRVPSAQTSSRGTPRPPSPGRLPPLKTPPRPDSRSAVTPKSSTRSKEAPERAVRKSSKNEADKETTASPTRPTQRQPSPSRPNKSAFGCPALKTLLMGRVVLSNVALCSLSRGCSELSLLDIHSQFSEIDREGLEKHLIFFKHARPLPNDEEDPKEQVGFTMMVGGMQKIFGASKSLKVMCPSLQLVFNQ</sequence>
<evidence type="ECO:0000256" key="1">
    <source>
        <dbReference type="SAM" id="MobiDB-lite"/>
    </source>
</evidence>
<feature type="compositionally biased region" description="Polar residues" evidence="1">
    <location>
        <begin position="368"/>
        <end position="380"/>
    </location>
</feature>
<evidence type="ECO:0000313" key="4">
    <source>
        <dbReference type="Proteomes" id="UP001281761"/>
    </source>
</evidence>
<dbReference type="Pfam" id="PF13516">
    <property type="entry name" value="LRR_6"/>
    <property type="match status" value="1"/>
</dbReference>
<evidence type="ECO:0000259" key="2">
    <source>
        <dbReference type="Pfam" id="PF25372"/>
    </source>
</evidence>
<comment type="caution">
    <text evidence="3">The sequence shown here is derived from an EMBL/GenBank/DDBJ whole genome shotgun (WGS) entry which is preliminary data.</text>
</comment>
<gene>
    <name evidence="3" type="ORF">BLNAU_4707</name>
</gene>
<name>A0ABQ9Y9R6_9EUKA</name>
<protein>
    <recommendedName>
        <fullName evidence="2">F-box/LRR-repeat protein 15-like leucin rich repeat domain-containing protein</fullName>
    </recommendedName>
</protein>
<dbReference type="Gene3D" id="3.80.10.10">
    <property type="entry name" value="Ribonuclease Inhibitor"/>
    <property type="match status" value="2"/>
</dbReference>
<dbReference type="InterPro" id="IPR032675">
    <property type="entry name" value="LRR_dom_sf"/>
</dbReference>
<dbReference type="InterPro" id="IPR057207">
    <property type="entry name" value="FBXL15_LRR"/>
</dbReference>
<dbReference type="SUPFAM" id="SSF52047">
    <property type="entry name" value="RNI-like"/>
    <property type="match status" value="1"/>
</dbReference>
<feature type="region of interest" description="Disordered" evidence="1">
    <location>
        <begin position="287"/>
        <end position="459"/>
    </location>
</feature>
<dbReference type="PANTHER" id="PTHR13318">
    <property type="entry name" value="PARTNER OF PAIRED, ISOFORM B-RELATED"/>
    <property type="match status" value="1"/>
</dbReference>
<feature type="compositionally biased region" description="Pro residues" evidence="1">
    <location>
        <begin position="387"/>
        <end position="403"/>
    </location>
</feature>
<dbReference type="InterPro" id="IPR006553">
    <property type="entry name" value="Leu-rich_rpt_Cys-con_subtyp"/>
</dbReference>
<feature type="compositionally biased region" description="Basic and acidic residues" evidence="1">
    <location>
        <begin position="417"/>
        <end position="438"/>
    </location>
</feature>
<accession>A0ABQ9Y9R6</accession>
<evidence type="ECO:0000313" key="3">
    <source>
        <dbReference type="EMBL" id="KAK2960490.1"/>
    </source>
</evidence>
<reference evidence="3 4" key="1">
    <citation type="journal article" date="2022" name="bioRxiv">
        <title>Genomics of Preaxostyla Flagellates Illuminates Evolutionary Transitions and the Path Towards Mitochondrial Loss.</title>
        <authorList>
            <person name="Novak L.V.F."/>
            <person name="Treitli S.C."/>
            <person name="Pyrih J."/>
            <person name="Halakuc P."/>
            <person name="Pipaliya S.V."/>
            <person name="Vacek V."/>
            <person name="Brzon O."/>
            <person name="Soukal P."/>
            <person name="Eme L."/>
            <person name="Dacks J.B."/>
            <person name="Karnkowska A."/>
            <person name="Elias M."/>
            <person name="Hampl V."/>
        </authorList>
    </citation>
    <scope>NUCLEOTIDE SEQUENCE [LARGE SCALE GENOMIC DNA]</scope>
    <source>
        <strain evidence="3">NAU3</strain>
        <tissue evidence="3">Gut</tissue>
    </source>
</reference>
<feature type="compositionally biased region" description="Basic and acidic residues" evidence="1">
    <location>
        <begin position="327"/>
        <end position="339"/>
    </location>
</feature>
<feature type="compositionally biased region" description="Polar residues" evidence="1">
    <location>
        <begin position="316"/>
        <end position="326"/>
    </location>
</feature>
<dbReference type="Proteomes" id="UP001281761">
    <property type="component" value="Unassembled WGS sequence"/>
</dbReference>
<dbReference type="EMBL" id="JARBJD010000023">
    <property type="protein sequence ID" value="KAK2960490.1"/>
    <property type="molecule type" value="Genomic_DNA"/>
</dbReference>
<dbReference type="Pfam" id="PF25372">
    <property type="entry name" value="DUF7885"/>
    <property type="match status" value="1"/>
</dbReference>
<feature type="compositionally biased region" description="Low complexity" evidence="1">
    <location>
        <begin position="293"/>
        <end position="315"/>
    </location>
</feature>
<dbReference type="InterPro" id="IPR001611">
    <property type="entry name" value="Leu-rich_rpt"/>
</dbReference>